<dbReference type="Gene3D" id="3.40.50.2300">
    <property type="match status" value="1"/>
</dbReference>
<dbReference type="PANTHER" id="PTHR48111:SF40">
    <property type="entry name" value="PHOSPHATE REGULON TRANSCRIPTIONAL REGULATORY PROTEIN PHOB"/>
    <property type="match status" value="1"/>
</dbReference>
<organism evidence="6 7">
    <name type="scientific">Desulfosudis oleivorans (strain DSM 6200 / JCM 39069 / Hxd3)</name>
    <name type="common">Desulfococcus oleovorans</name>
    <dbReference type="NCBI Taxonomy" id="96561"/>
    <lineage>
        <taxon>Bacteria</taxon>
        <taxon>Pseudomonadati</taxon>
        <taxon>Thermodesulfobacteriota</taxon>
        <taxon>Desulfobacteria</taxon>
        <taxon>Desulfobacterales</taxon>
        <taxon>Desulfosudaceae</taxon>
        <taxon>Desulfosudis</taxon>
    </lineage>
</organism>
<dbReference type="HOGENOM" id="CLU_000445_69_8_7"/>
<keyword evidence="2" id="KW-0902">Two-component regulatory system</keyword>
<dbReference type="PANTHER" id="PTHR48111">
    <property type="entry name" value="REGULATOR OF RPOS"/>
    <property type="match status" value="1"/>
</dbReference>
<sequence>MTGEEMRRQSIHVLLVDDEVGYVNVLANRMTKRGLLVEKATSGAEAIQAVRRRDFDVAILDLKMEDMDGIEVLRILKQMDQRMEVIMLTGHGSQAAARDGIKYGAFDYLLKPCELEDLLDKINQAYRARLSRPPSAAALEKKQD</sequence>
<feature type="domain" description="Response regulatory" evidence="5">
    <location>
        <begin position="12"/>
        <end position="126"/>
    </location>
</feature>
<dbReference type="RefSeq" id="WP_012174779.1">
    <property type="nucleotide sequence ID" value="NC_009943.1"/>
</dbReference>
<dbReference type="STRING" id="96561.Dole_1358"/>
<dbReference type="InterPro" id="IPR001789">
    <property type="entry name" value="Sig_transdc_resp-reg_receiver"/>
</dbReference>
<name>A8ZYQ7_DESOH</name>
<reference evidence="6 7" key="1">
    <citation type="submission" date="2007-10" db="EMBL/GenBank/DDBJ databases">
        <title>Complete sequence of Desulfococcus oleovorans Hxd3.</title>
        <authorList>
            <consortium name="US DOE Joint Genome Institute"/>
            <person name="Copeland A."/>
            <person name="Lucas S."/>
            <person name="Lapidus A."/>
            <person name="Barry K."/>
            <person name="Glavina del Rio T."/>
            <person name="Dalin E."/>
            <person name="Tice H."/>
            <person name="Pitluck S."/>
            <person name="Kiss H."/>
            <person name="Brettin T."/>
            <person name="Bruce D."/>
            <person name="Detter J.C."/>
            <person name="Han C."/>
            <person name="Schmutz J."/>
            <person name="Larimer F."/>
            <person name="Land M."/>
            <person name="Hauser L."/>
            <person name="Kyrpides N."/>
            <person name="Kim E."/>
            <person name="Wawrik B."/>
            <person name="Richardson P."/>
        </authorList>
    </citation>
    <scope>NUCLEOTIDE SEQUENCE [LARGE SCALE GENOMIC DNA]</scope>
    <source>
        <strain evidence="7">DSM 6200 / JCM 39069 / Hxd3</strain>
    </source>
</reference>
<protein>
    <submittedName>
        <fullName evidence="6">Response regulator receiver protein</fullName>
    </submittedName>
</protein>
<dbReference type="InterPro" id="IPR039420">
    <property type="entry name" value="WalR-like"/>
</dbReference>
<keyword evidence="3" id="KW-0238">DNA-binding</keyword>
<dbReference type="Pfam" id="PF00072">
    <property type="entry name" value="Response_reg"/>
    <property type="match status" value="1"/>
</dbReference>
<dbReference type="eggNOG" id="COG2204">
    <property type="taxonomic scope" value="Bacteria"/>
</dbReference>
<dbReference type="AlphaFoldDB" id="A8ZYQ7"/>
<dbReference type="GO" id="GO:0005829">
    <property type="term" value="C:cytosol"/>
    <property type="evidence" value="ECO:0007669"/>
    <property type="project" value="TreeGrafter"/>
</dbReference>
<evidence type="ECO:0000256" key="3">
    <source>
        <dbReference type="ARBA" id="ARBA00023125"/>
    </source>
</evidence>
<evidence type="ECO:0000256" key="2">
    <source>
        <dbReference type="ARBA" id="ARBA00023012"/>
    </source>
</evidence>
<dbReference type="Proteomes" id="UP000008561">
    <property type="component" value="Chromosome"/>
</dbReference>
<feature type="modified residue" description="4-aspartylphosphate" evidence="4">
    <location>
        <position position="61"/>
    </location>
</feature>
<dbReference type="KEGG" id="dol:Dole_1358"/>
<dbReference type="GO" id="GO:0032993">
    <property type="term" value="C:protein-DNA complex"/>
    <property type="evidence" value="ECO:0007669"/>
    <property type="project" value="TreeGrafter"/>
</dbReference>
<proteinExistence type="predicted"/>
<evidence type="ECO:0000256" key="4">
    <source>
        <dbReference type="PROSITE-ProRule" id="PRU00169"/>
    </source>
</evidence>
<dbReference type="GO" id="GO:0000976">
    <property type="term" value="F:transcription cis-regulatory region binding"/>
    <property type="evidence" value="ECO:0007669"/>
    <property type="project" value="TreeGrafter"/>
</dbReference>
<evidence type="ECO:0000259" key="5">
    <source>
        <dbReference type="PROSITE" id="PS50110"/>
    </source>
</evidence>
<evidence type="ECO:0000313" key="6">
    <source>
        <dbReference type="EMBL" id="ABW67162.1"/>
    </source>
</evidence>
<dbReference type="GO" id="GO:0006355">
    <property type="term" value="P:regulation of DNA-templated transcription"/>
    <property type="evidence" value="ECO:0007669"/>
    <property type="project" value="TreeGrafter"/>
</dbReference>
<keyword evidence="1 4" id="KW-0597">Phosphoprotein</keyword>
<dbReference type="SUPFAM" id="SSF52172">
    <property type="entry name" value="CheY-like"/>
    <property type="match status" value="1"/>
</dbReference>
<keyword evidence="7" id="KW-1185">Reference proteome</keyword>
<dbReference type="GO" id="GO:0000156">
    <property type="term" value="F:phosphorelay response regulator activity"/>
    <property type="evidence" value="ECO:0007669"/>
    <property type="project" value="TreeGrafter"/>
</dbReference>
<evidence type="ECO:0000256" key="1">
    <source>
        <dbReference type="ARBA" id="ARBA00022553"/>
    </source>
</evidence>
<dbReference type="PROSITE" id="PS50110">
    <property type="entry name" value="RESPONSE_REGULATORY"/>
    <property type="match status" value="1"/>
</dbReference>
<gene>
    <name evidence="6" type="ordered locus">Dole_1358</name>
</gene>
<evidence type="ECO:0000313" key="7">
    <source>
        <dbReference type="Proteomes" id="UP000008561"/>
    </source>
</evidence>
<dbReference type="SMART" id="SM00448">
    <property type="entry name" value="REC"/>
    <property type="match status" value="1"/>
</dbReference>
<dbReference type="InterPro" id="IPR011006">
    <property type="entry name" value="CheY-like_superfamily"/>
</dbReference>
<dbReference type="EMBL" id="CP000859">
    <property type="protein sequence ID" value="ABW67162.1"/>
    <property type="molecule type" value="Genomic_DNA"/>
</dbReference>
<accession>A8ZYQ7</accession>